<evidence type="ECO:0000256" key="6">
    <source>
        <dbReference type="ARBA" id="ARBA00032316"/>
    </source>
</evidence>
<evidence type="ECO:0000313" key="9">
    <source>
        <dbReference type="EMBL" id="NYI92261.1"/>
    </source>
</evidence>
<dbReference type="GO" id="GO:0008289">
    <property type="term" value="F:lipid binding"/>
    <property type="evidence" value="ECO:0007669"/>
    <property type="project" value="UniProtKB-KW"/>
</dbReference>
<dbReference type="Pfam" id="PF00108">
    <property type="entry name" value="Thiolase_N"/>
    <property type="match status" value="1"/>
</dbReference>
<dbReference type="InterPro" id="IPR020616">
    <property type="entry name" value="Thiolase_N"/>
</dbReference>
<keyword evidence="3 9" id="KW-0808">Transferase</keyword>
<evidence type="ECO:0000256" key="5">
    <source>
        <dbReference type="ARBA" id="ARBA00023121"/>
    </source>
</evidence>
<dbReference type="PANTHER" id="PTHR42870:SF1">
    <property type="entry name" value="NON-SPECIFIC LIPID-TRANSFER PROTEIN-LIKE 2"/>
    <property type="match status" value="1"/>
</dbReference>
<keyword evidence="10" id="KW-1185">Reference proteome</keyword>
<accession>A0A853BC64</accession>
<comment type="caution">
    <text evidence="9">The sequence shown here is derived from an EMBL/GenBank/DDBJ whole genome shotgun (WGS) entry which is preliminary data.</text>
</comment>
<evidence type="ECO:0000313" key="10">
    <source>
        <dbReference type="Proteomes" id="UP000549616"/>
    </source>
</evidence>
<dbReference type="SUPFAM" id="SSF53901">
    <property type="entry name" value="Thiolase-like"/>
    <property type="match status" value="1"/>
</dbReference>
<keyword evidence="4" id="KW-0445">Lipid transport</keyword>
<name>A0A853BC64_9PSEU</name>
<dbReference type="EC" id="2.3.1.176" evidence="1"/>
<dbReference type="PIRSF" id="PIRSF000429">
    <property type="entry name" value="Ac-CoA_Ac_transf"/>
    <property type="match status" value="1"/>
</dbReference>
<sequence length="400" mass="40867">MPREVDIVGAGITPFGKRRDMSLRSLAADAMTSAIDDAGLTPADIGLLVFGNAMAGVLTGQEMIRGQVAATEAGLAAIPVLNVENACTSSSSAVHVALAAIRSGMYDTVLVCGAEKMTGLPTRTVLDAMTSGADIERIPEVTRELTGGADKVESFFMAVYSQMTRAYQARSGATADDLADVAVKNSAHGALNPNAQYRRALSREEVLGSRPVAPPLTTLMCSPIADGAAALVLRAADLDNSERAPVRVRACVLGSGVPGADSPAIPLERRTAQAAYAQAGVGPEDLDVVEVHDAASPNELIMYEELGLCGVGEGPKLLASGATALGGRVPVNPDGGLVSRGHPVGATGCAQLVELVTQLRGRAGGRQVPGARIGLAENAGGYLHPDPAACTVTILERSGA</sequence>
<keyword evidence="5" id="KW-0446">Lipid-binding</keyword>
<dbReference type="Proteomes" id="UP000549616">
    <property type="component" value="Unassembled WGS sequence"/>
</dbReference>
<evidence type="ECO:0000256" key="3">
    <source>
        <dbReference type="ARBA" id="ARBA00022679"/>
    </source>
</evidence>
<dbReference type="CDD" id="cd00829">
    <property type="entry name" value="SCP-x_thiolase"/>
    <property type="match status" value="1"/>
</dbReference>
<evidence type="ECO:0000259" key="8">
    <source>
        <dbReference type="Pfam" id="PF22691"/>
    </source>
</evidence>
<dbReference type="PANTHER" id="PTHR42870">
    <property type="entry name" value="ACETYL-COA C-ACETYLTRANSFERASE"/>
    <property type="match status" value="1"/>
</dbReference>
<evidence type="ECO:0000256" key="4">
    <source>
        <dbReference type="ARBA" id="ARBA00023055"/>
    </source>
</evidence>
<protein>
    <recommendedName>
        <fullName evidence="1">propanoyl-CoA C-acyltransferase</fullName>
        <ecNumber evidence="1">2.3.1.176</ecNumber>
    </recommendedName>
    <alternativeName>
        <fullName evidence="6">Propanoyl-CoA C-acyltransferase</fullName>
    </alternativeName>
</protein>
<feature type="domain" description="Thiolase C-terminal" evidence="8">
    <location>
        <begin position="269"/>
        <end position="384"/>
    </location>
</feature>
<dbReference type="InterPro" id="IPR055140">
    <property type="entry name" value="Thiolase_C_2"/>
</dbReference>
<evidence type="ECO:0000259" key="7">
    <source>
        <dbReference type="Pfam" id="PF00108"/>
    </source>
</evidence>
<organism evidence="9 10">
    <name type="scientific">Amycolatopsis endophytica</name>
    <dbReference type="NCBI Taxonomy" id="860233"/>
    <lineage>
        <taxon>Bacteria</taxon>
        <taxon>Bacillati</taxon>
        <taxon>Actinomycetota</taxon>
        <taxon>Actinomycetes</taxon>
        <taxon>Pseudonocardiales</taxon>
        <taxon>Pseudonocardiaceae</taxon>
        <taxon>Amycolatopsis</taxon>
    </lineage>
</organism>
<proteinExistence type="predicted"/>
<dbReference type="InterPro" id="IPR016039">
    <property type="entry name" value="Thiolase-like"/>
</dbReference>
<dbReference type="InterPro" id="IPR020613">
    <property type="entry name" value="Thiolase_CS"/>
</dbReference>
<dbReference type="AlphaFoldDB" id="A0A853BC64"/>
<feature type="domain" description="Thiolase N-terminal" evidence="7">
    <location>
        <begin position="6"/>
        <end position="235"/>
    </location>
</feature>
<dbReference type="EMBL" id="JACCFK010000002">
    <property type="protein sequence ID" value="NYI92261.1"/>
    <property type="molecule type" value="Genomic_DNA"/>
</dbReference>
<reference evidence="9 10" key="1">
    <citation type="submission" date="2020-07" db="EMBL/GenBank/DDBJ databases">
        <title>Sequencing the genomes of 1000 actinobacteria strains.</title>
        <authorList>
            <person name="Klenk H.-P."/>
        </authorList>
    </citation>
    <scope>NUCLEOTIDE SEQUENCE [LARGE SCALE GENOMIC DNA]</scope>
    <source>
        <strain evidence="9 10">DSM 104006</strain>
    </source>
</reference>
<dbReference type="InterPro" id="IPR002155">
    <property type="entry name" value="Thiolase"/>
</dbReference>
<keyword evidence="2" id="KW-0813">Transport</keyword>
<gene>
    <name evidence="9" type="ORF">HNR02_005636</name>
</gene>
<dbReference type="PROSITE" id="PS00737">
    <property type="entry name" value="THIOLASE_2"/>
    <property type="match status" value="1"/>
</dbReference>
<evidence type="ECO:0000256" key="2">
    <source>
        <dbReference type="ARBA" id="ARBA00022448"/>
    </source>
</evidence>
<evidence type="ECO:0000256" key="1">
    <source>
        <dbReference type="ARBA" id="ARBA00012352"/>
    </source>
</evidence>
<dbReference type="Gene3D" id="3.40.47.10">
    <property type="match status" value="1"/>
</dbReference>
<dbReference type="RefSeq" id="WP_179776517.1">
    <property type="nucleotide sequence ID" value="NZ_JACCFK010000002.1"/>
</dbReference>
<dbReference type="Pfam" id="PF22691">
    <property type="entry name" value="Thiolase_C_1"/>
    <property type="match status" value="1"/>
</dbReference>
<dbReference type="GO" id="GO:0016747">
    <property type="term" value="F:acyltransferase activity, transferring groups other than amino-acyl groups"/>
    <property type="evidence" value="ECO:0007669"/>
    <property type="project" value="InterPro"/>
</dbReference>
<dbReference type="GO" id="GO:0006869">
    <property type="term" value="P:lipid transport"/>
    <property type="evidence" value="ECO:0007669"/>
    <property type="project" value="UniProtKB-KW"/>
</dbReference>